<dbReference type="InterPro" id="IPR050374">
    <property type="entry name" value="RRT5_SRSF_SR"/>
</dbReference>
<feature type="region of interest" description="Disordered" evidence="3">
    <location>
        <begin position="167"/>
        <end position="319"/>
    </location>
</feature>
<reference evidence="5 6" key="1">
    <citation type="submission" date="2018-11" db="EMBL/GenBank/DDBJ databases">
        <title>Genome sequence of Apiotrichum porosum DSM 27194.</title>
        <authorList>
            <person name="Aliyu H."/>
            <person name="Gorte O."/>
            <person name="Ochsenreither K."/>
        </authorList>
    </citation>
    <scope>NUCLEOTIDE SEQUENCE [LARGE SCALE GENOMIC DNA]</scope>
    <source>
        <strain evidence="5 6">DSM 27194</strain>
    </source>
</reference>
<sequence>MPSTYVGRLPQGVTKADLEDHFKTIGRVVDIRLMANFGFVEFETAEDVEAACRELDGKTLMGERLIVEPSKEVRKRDFYDGARPPPRGPPRGRGIRINVIGISNTTSWQDLKDFGRNGNESVTYADVDRFTGHGVIEYPTMVDAEDAIRRLEGVEIQGVPVKLEIVQDAGGGGRDSYDRPPPRDYGRDRGYGRERYDDRGPRFDDRPPRFDDRPPRFDDRPPRFDDRGGRFDRRGDDRRGDDRRDRYDERDRYEERRYREEPPRDSRDRYENRAPREDRPPRQDERVPHQDERAPHQEERVPRQEERSYSRERSPPRRD</sequence>
<dbReference type="EMBL" id="RSCE01000005">
    <property type="protein sequence ID" value="RSH82672.1"/>
    <property type="molecule type" value="Genomic_DNA"/>
</dbReference>
<dbReference type="PANTHER" id="PTHR23003">
    <property type="entry name" value="RNA RECOGNITION MOTIF RRM DOMAIN CONTAINING PROTEIN"/>
    <property type="match status" value="1"/>
</dbReference>
<accession>A0A427XV10</accession>
<dbReference type="SUPFAM" id="SSF54928">
    <property type="entry name" value="RNA-binding domain, RBD"/>
    <property type="match status" value="1"/>
</dbReference>
<evidence type="ECO:0000313" key="6">
    <source>
        <dbReference type="Proteomes" id="UP000279236"/>
    </source>
</evidence>
<comment type="caution">
    <text evidence="5">The sequence shown here is derived from an EMBL/GenBank/DDBJ whole genome shotgun (WGS) entry which is preliminary data.</text>
</comment>
<name>A0A427XV10_9TREE</name>
<gene>
    <name evidence="5" type="ORF">EHS24_007666</name>
</gene>
<dbReference type="Proteomes" id="UP000279236">
    <property type="component" value="Unassembled WGS sequence"/>
</dbReference>
<protein>
    <recommendedName>
        <fullName evidence="4">RRM domain-containing protein</fullName>
    </recommendedName>
</protein>
<evidence type="ECO:0000259" key="4">
    <source>
        <dbReference type="PROSITE" id="PS50102"/>
    </source>
</evidence>
<dbReference type="AlphaFoldDB" id="A0A427XV10"/>
<dbReference type="CDD" id="cd00590">
    <property type="entry name" value="RRM_SF"/>
    <property type="match status" value="1"/>
</dbReference>
<dbReference type="OrthoDB" id="1099063at2759"/>
<dbReference type="STRING" id="105984.A0A427XV10"/>
<evidence type="ECO:0000256" key="1">
    <source>
        <dbReference type="ARBA" id="ARBA00022884"/>
    </source>
</evidence>
<dbReference type="InterPro" id="IPR035979">
    <property type="entry name" value="RBD_domain_sf"/>
</dbReference>
<dbReference type="Gene3D" id="3.30.70.330">
    <property type="match status" value="2"/>
</dbReference>
<dbReference type="SMART" id="SM00360">
    <property type="entry name" value="RRM"/>
    <property type="match status" value="2"/>
</dbReference>
<organism evidence="5 6">
    <name type="scientific">Apiotrichum porosum</name>
    <dbReference type="NCBI Taxonomy" id="105984"/>
    <lineage>
        <taxon>Eukaryota</taxon>
        <taxon>Fungi</taxon>
        <taxon>Dikarya</taxon>
        <taxon>Basidiomycota</taxon>
        <taxon>Agaricomycotina</taxon>
        <taxon>Tremellomycetes</taxon>
        <taxon>Trichosporonales</taxon>
        <taxon>Trichosporonaceae</taxon>
        <taxon>Apiotrichum</taxon>
    </lineage>
</organism>
<dbReference type="InterPro" id="IPR012677">
    <property type="entry name" value="Nucleotide-bd_a/b_plait_sf"/>
</dbReference>
<evidence type="ECO:0000256" key="2">
    <source>
        <dbReference type="PROSITE-ProRule" id="PRU00176"/>
    </source>
</evidence>
<keyword evidence="1 2" id="KW-0694">RNA-binding</keyword>
<dbReference type="GO" id="GO:0003729">
    <property type="term" value="F:mRNA binding"/>
    <property type="evidence" value="ECO:0007669"/>
    <property type="project" value="TreeGrafter"/>
</dbReference>
<dbReference type="RefSeq" id="XP_028476904.1">
    <property type="nucleotide sequence ID" value="XM_028623011.1"/>
</dbReference>
<dbReference type="GeneID" id="39592209"/>
<dbReference type="InterPro" id="IPR000504">
    <property type="entry name" value="RRM_dom"/>
</dbReference>
<feature type="compositionally biased region" description="Basic and acidic residues" evidence="3">
    <location>
        <begin position="175"/>
        <end position="319"/>
    </location>
</feature>
<dbReference type="GO" id="GO:0005634">
    <property type="term" value="C:nucleus"/>
    <property type="evidence" value="ECO:0007669"/>
    <property type="project" value="TreeGrafter"/>
</dbReference>
<feature type="domain" description="RRM" evidence="4">
    <location>
        <begin position="95"/>
        <end position="168"/>
    </location>
</feature>
<proteinExistence type="predicted"/>
<keyword evidence="6" id="KW-1185">Reference proteome</keyword>
<dbReference type="Pfam" id="PF00076">
    <property type="entry name" value="RRM_1"/>
    <property type="match status" value="2"/>
</dbReference>
<evidence type="ECO:0000256" key="3">
    <source>
        <dbReference type="SAM" id="MobiDB-lite"/>
    </source>
</evidence>
<evidence type="ECO:0000313" key="5">
    <source>
        <dbReference type="EMBL" id="RSH82672.1"/>
    </source>
</evidence>
<feature type="domain" description="RRM" evidence="4">
    <location>
        <begin position="2"/>
        <end position="72"/>
    </location>
</feature>
<dbReference type="PROSITE" id="PS50102">
    <property type="entry name" value="RRM"/>
    <property type="match status" value="2"/>
</dbReference>
<dbReference type="GO" id="GO:0005737">
    <property type="term" value="C:cytoplasm"/>
    <property type="evidence" value="ECO:0007669"/>
    <property type="project" value="TreeGrafter"/>
</dbReference>